<dbReference type="AlphaFoldDB" id="A0A699UP84"/>
<protein>
    <submittedName>
        <fullName evidence="2">Uncharacterized protein</fullName>
    </submittedName>
</protein>
<evidence type="ECO:0000313" key="2">
    <source>
        <dbReference type="EMBL" id="GFD24320.1"/>
    </source>
</evidence>
<dbReference type="EMBL" id="BKCJ011351542">
    <property type="protein sequence ID" value="GFD24320.1"/>
    <property type="molecule type" value="Genomic_DNA"/>
</dbReference>
<feature type="region of interest" description="Disordered" evidence="1">
    <location>
        <begin position="49"/>
        <end position="70"/>
    </location>
</feature>
<sequence length="70" mass="7437">MPEFALALGAVKQKAVASDFIKALSTKKQQRHDDTIGAAGTIKASLREVNRAPPTSLPSFRTAGGKTDLR</sequence>
<proteinExistence type="predicted"/>
<comment type="caution">
    <text evidence="2">The sequence shown here is derived from an EMBL/GenBank/DDBJ whole genome shotgun (WGS) entry which is preliminary data.</text>
</comment>
<reference evidence="2" key="1">
    <citation type="journal article" date="2019" name="Sci. Rep.">
        <title>Draft genome of Tanacetum cinerariifolium, the natural source of mosquito coil.</title>
        <authorList>
            <person name="Yamashiro T."/>
            <person name="Shiraishi A."/>
            <person name="Satake H."/>
            <person name="Nakayama K."/>
        </authorList>
    </citation>
    <scope>NUCLEOTIDE SEQUENCE</scope>
</reference>
<gene>
    <name evidence="2" type="ORF">Tci_896289</name>
</gene>
<accession>A0A699UP84</accession>
<name>A0A699UP84_TANCI</name>
<organism evidence="2">
    <name type="scientific">Tanacetum cinerariifolium</name>
    <name type="common">Dalmatian daisy</name>
    <name type="synonym">Chrysanthemum cinerariifolium</name>
    <dbReference type="NCBI Taxonomy" id="118510"/>
    <lineage>
        <taxon>Eukaryota</taxon>
        <taxon>Viridiplantae</taxon>
        <taxon>Streptophyta</taxon>
        <taxon>Embryophyta</taxon>
        <taxon>Tracheophyta</taxon>
        <taxon>Spermatophyta</taxon>
        <taxon>Magnoliopsida</taxon>
        <taxon>eudicotyledons</taxon>
        <taxon>Gunneridae</taxon>
        <taxon>Pentapetalae</taxon>
        <taxon>asterids</taxon>
        <taxon>campanulids</taxon>
        <taxon>Asterales</taxon>
        <taxon>Asteraceae</taxon>
        <taxon>Asteroideae</taxon>
        <taxon>Anthemideae</taxon>
        <taxon>Anthemidinae</taxon>
        <taxon>Tanacetum</taxon>
    </lineage>
</organism>
<evidence type="ECO:0000256" key="1">
    <source>
        <dbReference type="SAM" id="MobiDB-lite"/>
    </source>
</evidence>